<dbReference type="PANTHER" id="PTHR48138:SF2">
    <property type="entry name" value="KERATINOCYTE PROLINE-RICH PROTEIN"/>
    <property type="match status" value="1"/>
</dbReference>
<feature type="compositionally biased region" description="Low complexity" evidence="2">
    <location>
        <begin position="83"/>
        <end position="119"/>
    </location>
</feature>
<feature type="compositionally biased region" description="Low complexity" evidence="2">
    <location>
        <begin position="175"/>
        <end position="221"/>
    </location>
</feature>
<feature type="coiled-coil region" evidence="1">
    <location>
        <begin position="820"/>
        <end position="917"/>
    </location>
</feature>
<feature type="compositionally biased region" description="Low complexity" evidence="2">
    <location>
        <begin position="149"/>
        <end position="167"/>
    </location>
</feature>
<feature type="coiled-coil region" evidence="1">
    <location>
        <begin position="390"/>
        <end position="424"/>
    </location>
</feature>
<reference evidence="3 4" key="1">
    <citation type="submission" date="2016-07" db="EMBL/GenBank/DDBJ databases">
        <title>Pervasive Adenine N6-methylation of Active Genes in Fungi.</title>
        <authorList>
            <consortium name="DOE Joint Genome Institute"/>
            <person name="Mondo S.J."/>
            <person name="Dannebaum R.O."/>
            <person name="Kuo R.C."/>
            <person name="Labutti K."/>
            <person name="Haridas S."/>
            <person name="Kuo A."/>
            <person name="Salamov A."/>
            <person name="Ahrendt S.R."/>
            <person name="Lipzen A."/>
            <person name="Sullivan W."/>
            <person name="Andreopoulos W.B."/>
            <person name="Clum A."/>
            <person name="Lindquist E."/>
            <person name="Daum C."/>
            <person name="Ramamoorthy G.K."/>
            <person name="Gryganskyi A."/>
            <person name="Culley D."/>
            <person name="Magnuson J.K."/>
            <person name="James T.Y."/>
            <person name="O'Malley M.A."/>
            <person name="Stajich J.E."/>
            <person name="Spatafora J.W."/>
            <person name="Visel A."/>
            <person name="Grigoriev I.V."/>
        </authorList>
    </citation>
    <scope>NUCLEOTIDE SEQUENCE [LARGE SCALE GENOMIC DNA]</scope>
    <source>
        <strain evidence="3 4">NRRL 3116</strain>
    </source>
</reference>
<accession>A0A1Y2GAG3</accession>
<organism evidence="3 4">
    <name type="scientific">Lobosporangium transversale</name>
    <dbReference type="NCBI Taxonomy" id="64571"/>
    <lineage>
        <taxon>Eukaryota</taxon>
        <taxon>Fungi</taxon>
        <taxon>Fungi incertae sedis</taxon>
        <taxon>Mucoromycota</taxon>
        <taxon>Mortierellomycotina</taxon>
        <taxon>Mortierellomycetes</taxon>
        <taxon>Mortierellales</taxon>
        <taxon>Mortierellaceae</taxon>
        <taxon>Lobosporangium</taxon>
    </lineage>
</organism>
<protein>
    <submittedName>
        <fullName evidence="3">Uncharacterized protein</fullName>
    </submittedName>
</protein>
<dbReference type="EMBL" id="MCFF01000050">
    <property type="protein sequence ID" value="ORZ05542.1"/>
    <property type="molecule type" value="Genomic_DNA"/>
</dbReference>
<dbReference type="InParanoid" id="A0A1Y2GAG3"/>
<feature type="compositionally biased region" description="Polar residues" evidence="2">
    <location>
        <begin position="32"/>
        <end position="46"/>
    </location>
</feature>
<feature type="compositionally biased region" description="Low complexity" evidence="2">
    <location>
        <begin position="279"/>
        <end position="340"/>
    </location>
</feature>
<feature type="compositionally biased region" description="Polar residues" evidence="2">
    <location>
        <begin position="121"/>
        <end position="146"/>
    </location>
</feature>
<evidence type="ECO:0000256" key="2">
    <source>
        <dbReference type="SAM" id="MobiDB-lite"/>
    </source>
</evidence>
<keyword evidence="4" id="KW-1185">Reference proteome</keyword>
<keyword evidence="1" id="KW-0175">Coiled coil</keyword>
<feature type="compositionally biased region" description="Low complexity" evidence="2">
    <location>
        <begin position="246"/>
        <end position="259"/>
    </location>
</feature>
<feature type="region of interest" description="Disordered" evidence="2">
    <location>
        <begin position="1"/>
        <end position="382"/>
    </location>
</feature>
<feature type="coiled-coil region" evidence="1">
    <location>
        <begin position="1124"/>
        <end position="1151"/>
    </location>
</feature>
<feature type="coiled-coil region" evidence="1">
    <location>
        <begin position="714"/>
        <end position="741"/>
    </location>
</feature>
<feature type="coiled-coil region" evidence="1">
    <location>
        <begin position="476"/>
        <end position="532"/>
    </location>
</feature>
<name>A0A1Y2GAG3_9FUNG</name>
<dbReference type="OrthoDB" id="2289094at2759"/>
<feature type="compositionally biased region" description="Low complexity" evidence="2">
    <location>
        <begin position="351"/>
        <end position="377"/>
    </location>
</feature>
<gene>
    <name evidence="3" type="ORF">BCR41DRAFT_389571</name>
</gene>
<sequence>MAASALAARSPAVSTNIGPSKIKAPGDKAITKPQSASAKTTTSLRLPTPPKSTTPAVKPTTSAVKPTASAVKPTALAVKPTASTVKPTTPAVKPTTPSAKSTIPKPPTATSKPAATATKGSLASKTTAIKSPGSLNSMSKTATTAASMKPTAKTAATNAASKTIATKSGAAQTVKKPATPTSRPTTSTPAPRSAAAPKPPSASSKSSTSASKLPATSAKSPPAAPRVPPGSSKSPATASKPLTKITPATKPTALTSTTTGAKRPTASSPSTGAKPSVGSASTASRRTPATATAKTTTPIKAMPATAAGSAAKPPAGGRAPLNMTPTTIRTPARTSSTASTLKKESAPGTLKTAATATKKLSVSAGRGAPSPAGSAQPVKSTGLATKSATALELKKTIANIKVKLDEASTRLQAKEVELAAVRQQLESGLYSDNYAATETASSDGGETLVPEIDLSKLISKDKDVVMPAISAKDKVVTKKKHQIRTLRARIQRLRLEHEKRVKELEKVETECKAAYETDVVALQQKLADSTQKYNDVIALRKKLADAKALHATTIEELNRIHDDKLHSLELELQAFRQEKPSRVSPDVGKNAQDRYRQDLESIKNANRKELSQLLKQHQDEIDAIKAQFEEEKRQQVQEHEAEVKERLDSDLEQIKASQASLLDSRLGAESGMVEVLEQRHARTMEDFKAKLQKDHQHYLGSLRNKHQSEISRLEAKHTEQLAALESKLKTLQEKYESDLASIRSKAEAQIKELKLHHSNEIARRNEKHAAELATCEITVKEKVQRELDSYKNKFSTFVAETQKTQDESMRDLEASYEIRIAELIVEHENHVRELENEANEQVQQEIDRVEMEFDLDRERLAQDQAKKLQQLKVEHDLAIEKLEDQLSRAEGRAKEAIEGLKEARRKHEGEMSEIKADVQAELSTIQISIEAMTASQGDNKDASEALQAGHAAILHAEKSAHELKLSEFLAKKEAAWKAKNGSLLKQVQDIRDQLDNVRAERDRAHTTTDATETRLKNEHSVAEEGLKRGFNSRREHYEEATRTQLTRMTEAHQEHADAHKNKLTDLTTSHHQKLQALKDEQETQMKKREQEHTERVLALQQSLEAKNKVVAGLNQNAFGVAQAVQQAIEELARLKKQNDVLKAENERLDQAPKQLQASKLVLA</sequence>
<evidence type="ECO:0000313" key="4">
    <source>
        <dbReference type="Proteomes" id="UP000193648"/>
    </source>
</evidence>
<dbReference type="PANTHER" id="PTHR48138">
    <property type="entry name" value="KERATINOCYTE PROLINE-RICH PROTEIN-RELATED"/>
    <property type="match status" value="1"/>
</dbReference>
<dbReference type="GeneID" id="33569982"/>
<feature type="coiled-coil region" evidence="1">
    <location>
        <begin position="980"/>
        <end position="1007"/>
    </location>
</feature>
<evidence type="ECO:0000256" key="1">
    <source>
        <dbReference type="SAM" id="Coils"/>
    </source>
</evidence>
<comment type="caution">
    <text evidence="3">The sequence shown here is derived from an EMBL/GenBank/DDBJ whole genome shotgun (WGS) entry which is preliminary data.</text>
</comment>
<proteinExistence type="predicted"/>
<feature type="compositionally biased region" description="Low complexity" evidence="2">
    <location>
        <begin position="1"/>
        <end position="14"/>
    </location>
</feature>
<feature type="compositionally biased region" description="Polar residues" evidence="2">
    <location>
        <begin position="53"/>
        <end position="64"/>
    </location>
</feature>
<feature type="coiled-coil region" evidence="1">
    <location>
        <begin position="558"/>
        <end position="646"/>
    </location>
</feature>
<dbReference type="InterPro" id="IPR052881">
    <property type="entry name" value="Keratinocyte_PR"/>
</dbReference>
<dbReference type="AlphaFoldDB" id="A0A1Y2GAG3"/>
<evidence type="ECO:0000313" key="3">
    <source>
        <dbReference type="EMBL" id="ORZ05542.1"/>
    </source>
</evidence>
<dbReference type="RefSeq" id="XP_021877116.1">
    <property type="nucleotide sequence ID" value="XM_022028139.1"/>
</dbReference>
<dbReference type="Proteomes" id="UP000193648">
    <property type="component" value="Unassembled WGS sequence"/>
</dbReference>
<dbReference type="STRING" id="64571.A0A1Y2GAG3"/>